<dbReference type="InterPro" id="IPR009362">
    <property type="entry name" value="YhcG_C"/>
</dbReference>
<dbReference type="Proteomes" id="UP001325680">
    <property type="component" value="Chromosome"/>
</dbReference>
<evidence type="ECO:0000313" key="4">
    <source>
        <dbReference type="Proteomes" id="UP001325680"/>
    </source>
</evidence>
<proteinExistence type="predicted"/>
<keyword evidence="4" id="KW-1185">Reference proteome</keyword>
<feature type="domain" description="YhcG N-terminal" evidence="2">
    <location>
        <begin position="11"/>
        <end position="181"/>
    </location>
</feature>
<dbReference type="PANTHER" id="PTHR30547">
    <property type="entry name" value="UNCHARACTERIZED PROTEIN YHCG-RELATED"/>
    <property type="match status" value="1"/>
</dbReference>
<dbReference type="InterPro" id="IPR041527">
    <property type="entry name" value="YhcG_N"/>
</dbReference>
<evidence type="ECO:0000259" key="2">
    <source>
        <dbReference type="Pfam" id="PF17761"/>
    </source>
</evidence>
<dbReference type="RefSeq" id="WP_114792772.1">
    <property type="nucleotide sequence ID" value="NZ_CP139960.1"/>
</dbReference>
<reference evidence="3 4" key="1">
    <citation type="submission" date="2023-12" db="EMBL/GenBank/DDBJ databases">
        <title>Genome sequencing and assembly of bacterial species from a model synthetic community.</title>
        <authorList>
            <person name="Hogle S.L."/>
        </authorList>
    </citation>
    <scope>NUCLEOTIDE SEQUENCE [LARGE SCALE GENOMIC DNA]</scope>
    <source>
        <strain evidence="3 4">HAMBI_3031</strain>
    </source>
</reference>
<accession>A0ABZ0W7I0</accession>
<sequence length="368" mass="42442">MLSHYKQTIKELKSMILTSRYRAAALANKELLLLYFSVGKLIVEKSKSEKWGSGTLDKIATDLQKELPGLRGFSITSLKKMRVFYTEWEFFFPIGPLVTDQLEKKVRTATKKKTVKADEFGPLSTDEFRKDFLSIGFTHHYEILIKTKTVGERVFYIAKTAKEFLSVDTLIHAIKSQAHKKQGKLKNNFAATINNEIQREQALQIFKDEYLLDFINIEDPDLVDERELEDAIVRNIRKFILSIGSDFAFIGNQNRLIVDDEEFFIDLLFFNRKLQCLVAFELKKGKFKPEYLGKMNFYLSALDDLVKQPHENPSIGIVLCKSKTDKVVEFSFRDFNKSMGVATYKTSKELPAKYKGILPDPKALKELL</sequence>
<gene>
    <name evidence="3" type="ORF">U0035_03580</name>
</gene>
<dbReference type="InterPro" id="IPR053148">
    <property type="entry name" value="PD-DEXK-like_domain"/>
</dbReference>
<dbReference type="PANTHER" id="PTHR30547:SF0">
    <property type="entry name" value="BLR8175 PROTEIN"/>
    <property type="match status" value="1"/>
</dbReference>
<evidence type="ECO:0000313" key="3">
    <source>
        <dbReference type="EMBL" id="WQD39230.1"/>
    </source>
</evidence>
<protein>
    <submittedName>
        <fullName evidence="3">PDDEXK nuclease domain-containing protein</fullName>
    </submittedName>
</protein>
<evidence type="ECO:0000259" key="1">
    <source>
        <dbReference type="Pfam" id="PF06250"/>
    </source>
</evidence>
<dbReference type="EMBL" id="CP139960">
    <property type="protein sequence ID" value="WQD39230.1"/>
    <property type="molecule type" value="Genomic_DNA"/>
</dbReference>
<dbReference type="InterPro" id="IPR011856">
    <property type="entry name" value="tRNA_endonuc-like_dom_sf"/>
</dbReference>
<organism evidence="3 4">
    <name type="scientific">Niabella yanshanensis</name>
    <dbReference type="NCBI Taxonomy" id="577386"/>
    <lineage>
        <taxon>Bacteria</taxon>
        <taxon>Pseudomonadati</taxon>
        <taxon>Bacteroidota</taxon>
        <taxon>Chitinophagia</taxon>
        <taxon>Chitinophagales</taxon>
        <taxon>Chitinophagaceae</taxon>
        <taxon>Niabella</taxon>
    </lineage>
</organism>
<name>A0ABZ0W7I0_9BACT</name>
<dbReference type="Gene3D" id="3.40.1350.10">
    <property type="match status" value="1"/>
</dbReference>
<dbReference type="Pfam" id="PF17761">
    <property type="entry name" value="DUF1016_N"/>
    <property type="match status" value="1"/>
</dbReference>
<feature type="domain" description="YhcG PDDEXK nuclease" evidence="1">
    <location>
        <begin position="204"/>
        <end position="357"/>
    </location>
</feature>
<dbReference type="Pfam" id="PF06250">
    <property type="entry name" value="YhcG_C"/>
    <property type="match status" value="1"/>
</dbReference>